<dbReference type="InterPro" id="IPR027417">
    <property type="entry name" value="P-loop_NTPase"/>
</dbReference>
<evidence type="ECO:0000313" key="4">
    <source>
        <dbReference type="Proteomes" id="UP001595923"/>
    </source>
</evidence>
<keyword evidence="3" id="KW-0547">Nucleotide-binding</keyword>
<dbReference type="Gene3D" id="1.25.40.10">
    <property type="entry name" value="Tetratricopeptide repeat domain"/>
    <property type="match status" value="2"/>
</dbReference>
<feature type="compositionally biased region" description="Basic and acidic residues" evidence="2">
    <location>
        <begin position="18"/>
        <end position="27"/>
    </location>
</feature>
<dbReference type="PRINTS" id="PR00364">
    <property type="entry name" value="DISEASERSIST"/>
</dbReference>
<gene>
    <name evidence="3" type="ORF">ACFO4E_20110</name>
</gene>
<dbReference type="PANTHER" id="PTHR47691">
    <property type="entry name" value="REGULATOR-RELATED"/>
    <property type="match status" value="1"/>
</dbReference>
<feature type="region of interest" description="Disordered" evidence="2">
    <location>
        <begin position="51"/>
        <end position="74"/>
    </location>
</feature>
<organism evidence="3 4">
    <name type="scientific">Nocardiopsis mangrovi</name>
    <dbReference type="NCBI Taxonomy" id="1179818"/>
    <lineage>
        <taxon>Bacteria</taxon>
        <taxon>Bacillati</taxon>
        <taxon>Actinomycetota</taxon>
        <taxon>Actinomycetes</taxon>
        <taxon>Streptosporangiales</taxon>
        <taxon>Nocardiopsidaceae</taxon>
        <taxon>Nocardiopsis</taxon>
    </lineage>
</organism>
<dbReference type="PROSITE" id="PS50005">
    <property type="entry name" value="TPR"/>
    <property type="match status" value="1"/>
</dbReference>
<feature type="repeat" description="TPR" evidence="1">
    <location>
        <begin position="728"/>
        <end position="761"/>
    </location>
</feature>
<dbReference type="InterPro" id="IPR019734">
    <property type="entry name" value="TPR_rpt"/>
</dbReference>
<evidence type="ECO:0000256" key="1">
    <source>
        <dbReference type="PROSITE-ProRule" id="PRU00339"/>
    </source>
</evidence>
<feature type="region of interest" description="Disordered" evidence="2">
    <location>
        <begin position="1"/>
        <end position="27"/>
    </location>
</feature>
<dbReference type="GO" id="GO:0005524">
    <property type="term" value="F:ATP binding"/>
    <property type="evidence" value="ECO:0007669"/>
    <property type="project" value="UniProtKB-KW"/>
</dbReference>
<proteinExistence type="predicted"/>
<dbReference type="SUPFAM" id="SSF48452">
    <property type="entry name" value="TPR-like"/>
    <property type="match status" value="2"/>
</dbReference>
<protein>
    <submittedName>
        <fullName evidence="3">ATP-binding protein</fullName>
    </submittedName>
</protein>
<evidence type="ECO:0000313" key="3">
    <source>
        <dbReference type="EMBL" id="MFC4564171.1"/>
    </source>
</evidence>
<dbReference type="EMBL" id="JBHSFQ010000021">
    <property type="protein sequence ID" value="MFC4564171.1"/>
    <property type="molecule type" value="Genomic_DNA"/>
</dbReference>
<accession>A0ABV9E192</accession>
<evidence type="ECO:0000256" key="2">
    <source>
        <dbReference type="SAM" id="MobiDB-lite"/>
    </source>
</evidence>
<dbReference type="Pfam" id="PF13424">
    <property type="entry name" value="TPR_12"/>
    <property type="match status" value="2"/>
</dbReference>
<dbReference type="SUPFAM" id="SSF52540">
    <property type="entry name" value="P-loop containing nucleoside triphosphate hydrolases"/>
    <property type="match status" value="1"/>
</dbReference>
<dbReference type="PANTHER" id="PTHR47691:SF3">
    <property type="entry name" value="HTH-TYPE TRANSCRIPTIONAL REGULATOR RV0890C-RELATED"/>
    <property type="match status" value="1"/>
</dbReference>
<reference evidence="4" key="1">
    <citation type="journal article" date="2019" name="Int. J. Syst. Evol. Microbiol.">
        <title>The Global Catalogue of Microorganisms (GCM) 10K type strain sequencing project: providing services to taxonomists for standard genome sequencing and annotation.</title>
        <authorList>
            <consortium name="The Broad Institute Genomics Platform"/>
            <consortium name="The Broad Institute Genome Sequencing Center for Infectious Disease"/>
            <person name="Wu L."/>
            <person name="Ma J."/>
        </authorList>
    </citation>
    <scope>NUCLEOTIDE SEQUENCE [LARGE SCALE GENOMIC DNA]</scope>
    <source>
        <strain evidence="4">XZYJ18</strain>
    </source>
</reference>
<keyword evidence="4" id="KW-1185">Reference proteome</keyword>
<keyword evidence="1" id="KW-0802">TPR repeat</keyword>
<feature type="compositionally biased region" description="Basic and acidic residues" evidence="2">
    <location>
        <begin position="55"/>
        <end position="65"/>
    </location>
</feature>
<keyword evidence="3" id="KW-0067">ATP-binding</keyword>
<dbReference type="SMART" id="SM00028">
    <property type="entry name" value="TPR"/>
    <property type="match status" value="5"/>
</dbReference>
<sequence length="820" mass="90069">MAAAPTPGGGGPIQATGVEERMAAPDEDQHLGAHAEISGAARDVVQAGSVSGGVHFHDHHGDQPRSPRPRQLPRGVRGFVNRTKELGELNAVLTNDDGDDRFIGICVIAGTAGAGKTALALRWTHQIQERFPDGQLYVNLRGYDPGEPVGSHDALRRFLIALGIAADAVPTDTDDAAALYRSLLADRHMLILLDNANSVAQVRPLLPGHSRCLVIVTSRGRLSGLSVHDGAHRISLGTLPEPEAVALLRAVTAGFRPVDDDAKLAELSRLCARLPLALRIAAERAVTHPHMGLDDLIADLRDESALWDALDTGDEDEAGTVRSVFSWSYRALPEDVARMFRLLGLHPGPDFGIEAAAALSGTSVRRTRHLLDALVGVHVLEQTAPDRFEFHDLLRVFAADQAQREEPLEERQGALRRLLHWYLHSADAAQHFITPTEQQVRINPPDDGVAPLTFTNYDTAVDWSEREHANFLPLVRLAEKSGFDEYACLLPAVLWNTQVPSTRFATWSPAGKIGVAAARRVGNRAIEAALLDYLGYVHTHFHRMADSRKFQHAALEIRRESGDLRGEATSLNALGLTYLRQRRSDKAETHFTQALAAFTELGDAHWQAVSRSNLAEIHYLQGRLPEARKGIIQSLAAHREQGDLLSIGNALRILSAIHLDLDELHDAVLAATESVKISEDLRDHVLEGYLLLDLGNAQQALGLFSDALASYQRSANLQRRHGSRDREARAWHGVGETYRRMGRNDEAADFHRRAAAVHRELGDAWHEAIALDGLAEALTNERPDEARGHWTEALRLLADYDDPRAVWTRERIEGRITGTG</sequence>
<comment type="caution">
    <text evidence="3">The sequence shown here is derived from an EMBL/GenBank/DDBJ whole genome shotgun (WGS) entry which is preliminary data.</text>
</comment>
<dbReference type="InterPro" id="IPR011990">
    <property type="entry name" value="TPR-like_helical_dom_sf"/>
</dbReference>
<dbReference type="Gene3D" id="3.40.50.300">
    <property type="entry name" value="P-loop containing nucleotide triphosphate hydrolases"/>
    <property type="match status" value="1"/>
</dbReference>
<name>A0ABV9E192_9ACTN</name>
<dbReference type="Proteomes" id="UP001595923">
    <property type="component" value="Unassembled WGS sequence"/>
</dbReference>